<organism evidence="11 12">
    <name type="scientific">Hydra vulgaris</name>
    <name type="common">Hydra</name>
    <name type="synonym">Hydra attenuata</name>
    <dbReference type="NCBI Taxonomy" id="6087"/>
    <lineage>
        <taxon>Eukaryota</taxon>
        <taxon>Metazoa</taxon>
        <taxon>Cnidaria</taxon>
        <taxon>Hydrozoa</taxon>
        <taxon>Hydroidolina</taxon>
        <taxon>Anthoathecata</taxon>
        <taxon>Aplanulata</taxon>
        <taxon>Hydridae</taxon>
        <taxon>Hydra</taxon>
    </lineage>
</organism>
<keyword evidence="5" id="KW-0963">Cytoplasm</keyword>
<dbReference type="Pfam" id="PF00787">
    <property type="entry name" value="PX"/>
    <property type="match status" value="1"/>
</dbReference>
<dbReference type="InterPro" id="IPR001683">
    <property type="entry name" value="PX_dom"/>
</dbReference>
<dbReference type="SMART" id="SM00312">
    <property type="entry name" value="PX"/>
    <property type="match status" value="1"/>
</dbReference>
<evidence type="ECO:0000313" key="12">
    <source>
        <dbReference type="RefSeq" id="XP_065657842.1"/>
    </source>
</evidence>
<dbReference type="PROSITE" id="PS50195">
    <property type="entry name" value="PX"/>
    <property type="match status" value="1"/>
</dbReference>
<feature type="region of interest" description="Disordered" evidence="9">
    <location>
        <begin position="1"/>
        <end position="47"/>
    </location>
</feature>
<dbReference type="Gene3D" id="1.20.1270.60">
    <property type="entry name" value="Arfaptin homology (AH) domain/BAR domain"/>
    <property type="match status" value="1"/>
</dbReference>
<dbReference type="InterPro" id="IPR036871">
    <property type="entry name" value="PX_dom_sf"/>
</dbReference>
<keyword evidence="6" id="KW-0446">Lipid-binding</keyword>
<dbReference type="Proteomes" id="UP001652625">
    <property type="component" value="Chromosome 07"/>
</dbReference>
<feature type="coiled-coil region" evidence="8">
    <location>
        <begin position="386"/>
        <end position="413"/>
    </location>
</feature>
<sequence>MSDDYNPFIDQSNDDSCNPFDDQEQDEDLYANKSEKSTKSTTQVSDENEQNIARLTYTSLDGQQQVNTIMRSLSIDEDILDVSSISSDSQDLIVRVDKPEKHTEGYVSYCVTSKSTRQEYEAGEYQVRRRYQDFLWLRQKLFECHPTHIIPPLPEKFTFSKHIKDKFDSDFLRTRQKALHKFMNRVAFHPVISFNEYVKTFLTAKAWEMTTARKNQSGTTSLIGGSVRNTAAQFLMKNRSEEFSDVMKYNVQFQGKIKTFANITENIAEEQFYMMDDYSEYSSAFQLWANSETRLADTLHAVSQSFDKNKASLKNLLRTHESRVCEPLREYLLYSDAVKDAMKRRDQFQIEQELSADELNKKRLEKEELESSNAKSISAFFSKDPEKAREEKISKLNQQIKELLLESDLLSDRREKADHDFKADLERWEKTKKRDLKELFLDIAERHIKFYEANTAAWQEAYEAISKPSKTHTVV</sequence>
<keyword evidence="11" id="KW-1185">Reference proteome</keyword>
<evidence type="ECO:0000256" key="5">
    <source>
        <dbReference type="ARBA" id="ARBA00022490"/>
    </source>
</evidence>
<evidence type="ECO:0000259" key="10">
    <source>
        <dbReference type="PROSITE" id="PS50195"/>
    </source>
</evidence>
<evidence type="ECO:0000256" key="9">
    <source>
        <dbReference type="SAM" id="MobiDB-lite"/>
    </source>
</evidence>
<keyword evidence="8" id="KW-0175">Coiled coil</keyword>
<evidence type="ECO:0000313" key="11">
    <source>
        <dbReference type="Proteomes" id="UP001652625"/>
    </source>
</evidence>
<proteinExistence type="inferred from homology"/>
<evidence type="ECO:0000256" key="2">
    <source>
        <dbReference type="ARBA" id="ARBA00004496"/>
    </source>
</evidence>
<dbReference type="InterPro" id="IPR027267">
    <property type="entry name" value="AH/BAR_dom_sf"/>
</dbReference>
<evidence type="ECO:0000256" key="4">
    <source>
        <dbReference type="ARBA" id="ARBA00022448"/>
    </source>
</evidence>
<evidence type="ECO:0000256" key="6">
    <source>
        <dbReference type="ARBA" id="ARBA00023121"/>
    </source>
</evidence>
<keyword evidence="4" id="KW-0813">Transport</keyword>
<feature type="domain" description="PX" evidence="10">
    <location>
        <begin position="87"/>
        <end position="209"/>
    </location>
</feature>
<accession>A0ABM4C894</accession>
<gene>
    <name evidence="12" type="primary">LOC100198080</name>
</gene>
<comment type="subcellular location">
    <subcellularLocation>
        <location evidence="2">Cytoplasm</location>
    </subcellularLocation>
    <subcellularLocation>
        <location evidence="1">Endomembrane system</location>
        <topology evidence="1">Peripheral membrane protein</topology>
    </subcellularLocation>
</comment>
<dbReference type="RefSeq" id="XP_065657842.1">
    <property type="nucleotide sequence ID" value="XM_065801770.1"/>
</dbReference>
<dbReference type="SUPFAM" id="SSF64268">
    <property type="entry name" value="PX domain"/>
    <property type="match status" value="1"/>
</dbReference>
<name>A0ABM4C894_HYDVU</name>
<keyword evidence="7" id="KW-0472">Membrane</keyword>
<protein>
    <submittedName>
        <fullName evidence="12">Sorting nexin-7</fullName>
    </submittedName>
</protein>
<evidence type="ECO:0000256" key="8">
    <source>
        <dbReference type="SAM" id="Coils"/>
    </source>
</evidence>
<evidence type="ECO:0000256" key="3">
    <source>
        <dbReference type="ARBA" id="ARBA00010883"/>
    </source>
</evidence>
<comment type="similarity">
    <text evidence="3">Belongs to the sorting nexin family.</text>
</comment>
<dbReference type="PANTHER" id="PTHR45949:SF2">
    <property type="entry name" value="SORTING NEXIN-4"/>
    <property type="match status" value="1"/>
</dbReference>
<reference evidence="12" key="1">
    <citation type="submission" date="2025-08" db="UniProtKB">
        <authorList>
            <consortium name="RefSeq"/>
        </authorList>
    </citation>
    <scope>IDENTIFICATION</scope>
</reference>
<dbReference type="PANTHER" id="PTHR45949">
    <property type="entry name" value="SORTING NEXIN-4"/>
    <property type="match status" value="1"/>
</dbReference>
<evidence type="ECO:0000256" key="1">
    <source>
        <dbReference type="ARBA" id="ARBA00004184"/>
    </source>
</evidence>
<dbReference type="Gene3D" id="3.30.1520.10">
    <property type="entry name" value="Phox-like domain"/>
    <property type="match status" value="1"/>
</dbReference>
<evidence type="ECO:0000256" key="7">
    <source>
        <dbReference type="ARBA" id="ARBA00023136"/>
    </source>
</evidence>
<dbReference type="GeneID" id="100198080"/>